<dbReference type="STRING" id="1802538.A2382_01720"/>
<sequence length="235" mass="27487">MGIFLMISSILFLIGTFWHAKTDWERKKVVILPIEFITILLCFWTFGLFYYVYKRQITFIESTEKDFSEIAVVFGMIAIVIHTITKYLDDRRDLSRTSKRYQRFIRFLHIRFSHKSLYASLAILLISIGLAEVNHNLILANPPSQKVVLFSGAVIAYSLYRTIVFGLTWRAEILSLPLFGLFLGTKVERITDLKQTTLPLLGFVILIGASAALIYDKFFHRRVRKNIIQRWLERR</sequence>
<comment type="caution">
    <text evidence="2">The sequence shown here is derived from an EMBL/GenBank/DDBJ whole genome shotgun (WGS) entry which is preliminary data.</text>
</comment>
<dbReference type="EMBL" id="MGHY01000004">
    <property type="protein sequence ID" value="OGM80141.1"/>
    <property type="molecule type" value="Genomic_DNA"/>
</dbReference>
<name>A0A1F8CV53_9BACT</name>
<accession>A0A1F8CV53</accession>
<keyword evidence="1" id="KW-1133">Transmembrane helix</keyword>
<feature type="transmembrane region" description="Helical" evidence="1">
    <location>
        <begin position="29"/>
        <end position="50"/>
    </location>
</feature>
<reference evidence="2 3" key="1">
    <citation type="journal article" date="2016" name="Nat. Commun.">
        <title>Thousands of microbial genomes shed light on interconnected biogeochemical processes in an aquifer system.</title>
        <authorList>
            <person name="Anantharaman K."/>
            <person name="Brown C.T."/>
            <person name="Hug L.A."/>
            <person name="Sharon I."/>
            <person name="Castelle C.J."/>
            <person name="Probst A.J."/>
            <person name="Thomas B.C."/>
            <person name="Singh A."/>
            <person name="Wilkins M.J."/>
            <person name="Karaoz U."/>
            <person name="Brodie E.L."/>
            <person name="Williams K.H."/>
            <person name="Hubbard S.S."/>
            <person name="Banfield J.F."/>
        </authorList>
    </citation>
    <scope>NUCLEOTIDE SEQUENCE [LARGE SCALE GENOMIC DNA]</scope>
</reference>
<organism evidence="2 3">
    <name type="scientific">Candidatus Woesebacteria bacterium RIFOXYB1_FULL_38_16</name>
    <dbReference type="NCBI Taxonomy" id="1802538"/>
    <lineage>
        <taxon>Bacteria</taxon>
        <taxon>Candidatus Woeseibacteriota</taxon>
    </lineage>
</organism>
<feature type="transmembrane region" description="Helical" evidence="1">
    <location>
        <begin position="6"/>
        <end position="22"/>
    </location>
</feature>
<feature type="transmembrane region" description="Helical" evidence="1">
    <location>
        <begin position="108"/>
        <end position="131"/>
    </location>
</feature>
<dbReference type="Proteomes" id="UP000178999">
    <property type="component" value="Unassembled WGS sequence"/>
</dbReference>
<keyword evidence="1" id="KW-0472">Membrane</keyword>
<dbReference type="AlphaFoldDB" id="A0A1F8CV53"/>
<evidence type="ECO:0000313" key="2">
    <source>
        <dbReference type="EMBL" id="OGM80141.1"/>
    </source>
</evidence>
<feature type="transmembrane region" description="Helical" evidence="1">
    <location>
        <begin position="70"/>
        <end position="88"/>
    </location>
</feature>
<evidence type="ECO:0000256" key="1">
    <source>
        <dbReference type="SAM" id="Phobius"/>
    </source>
</evidence>
<keyword evidence="1" id="KW-0812">Transmembrane</keyword>
<feature type="transmembrane region" description="Helical" evidence="1">
    <location>
        <begin position="143"/>
        <end position="160"/>
    </location>
</feature>
<protein>
    <submittedName>
        <fullName evidence="2">Uncharacterized protein</fullName>
    </submittedName>
</protein>
<evidence type="ECO:0000313" key="3">
    <source>
        <dbReference type="Proteomes" id="UP000178999"/>
    </source>
</evidence>
<feature type="transmembrane region" description="Helical" evidence="1">
    <location>
        <begin position="197"/>
        <end position="215"/>
    </location>
</feature>
<proteinExistence type="predicted"/>
<gene>
    <name evidence="2" type="ORF">A2382_01720</name>
</gene>